<comment type="similarity">
    <text evidence="1">Belongs to the acetyl-CoA hydrolase/transferase family.</text>
</comment>
<dbReference type="InterPro" id="IPR046433">
    <property type="entry name" value="ActCoA_hydro"/>
</dbReference>
<dbReference type="InterPro" id="IPR037171">
    <property type="entry name" value="NagB/RpiA_transferase-like"/>
</dbReference>
<dbReference type="Gene3D" id="3.30.750.70">
    <property type="entry name" value="4-hydroxybutyrate coenzyme like domains"/>
    <property type="match status" value="1"/>
</dbReference>
<gene>
    <name evidence="4" type="ORF">ACFPOG_21655</name>
</gene>
<dbReference type="Gene3D" id="3.40.1080.20">
    <property type="entry name" value="Acetyl-CoA hydrolase/transferase C-terminal domain"/>
    <property type="match status" value="1"/>
</dbReference>
<accession>A0ABW0KBY0</accession>
<evidence type="ECO:0000259" key="2">
    <source>
        <dbReference type="Pfam" id="PF02550"/>
    </source>
</evidence>
<dbReference type="InterPro" id="IPR003702">
    <property type="entry name" value="ActCoA_hydro_N"/>
</dbReference>
<evidence type="ECO:0000313" key="5">
    <source>
        <dbReference type="Proteomes" id="UP001596044"/>
    </source>
</evidence>
<keyword evidence="5" id="KW-1185">Reference proteome</keyword>
<dbReference type="InterPro" id="IPR038460">
    <property type="entry name" value="AcetylCoA_hyd_C_sf"/>
</dbReference>
<evidence type="ECO:0000256" key="1">
    <source>
        <dbReference type="ARBA" id="ARBA00009632"/>
    </source>
</evidence>
<feature type="domain" description="Acetyl-CoA hydrolase/transferase N-terminal" evidence="2">
    <location>
        <begin position="13"/>
        <end position="213"/>
    </location>
</feature>
<dbReference type="NCBIfam" id="TIGR03458">
    <property type="entry name" value="YgfH_subfam"/>
    <property type="match status" value="1"/>
</dbReference>
<reference evidence="5" key="1">
    <citation type="journal article" date="2019" name="Int. J. Syst. Evol. Microbiol.">
        <title>The Global Catalogue of Microorganisms (GCM) 10K type strain sequencing project: providing services to taxonomists for standard genome sequencing and annotation.</title>
        <authorList>
            <consortium name="The Broad Institute Genomics Platform"/>
            <consortium name="The Broad Institute Genome Sequencing Center for Infectious Disease"/>
            <person name="Wu L."/>
            <person name="Ma J."/>
        </authorList>
    </citation>
    <scope>NUCLEOTIDE SEQUENCE [LARGE SCALE GENOMIC DNA]</scope>
    <source>
        <strain evidence="5">KACC 11904</strain>
    </source>
</reference>
<proteinExistence type="inferred from homology"/>
<dbReference type="InterPro" id="IPR026888">
    <property type="entry name" value="AcetylCoA_hyd_C"/>
</dbReference>
<dbReference type="Pfam" id="PF02550">
    <property type="entry name" value="AcetylCoA_hydro"/>
    <property type="match status" value="1"/>
</dbReference>
<dbReference type="EMBL" id="JBHSMJ010000029">
    <property type="protein sequence ID" value="MFC5450865.1"/>
    <property type="molecule type" value="Genomic_DNA"/>
</dbReference>
<sequence>MENGYERIRNVDLQAKVVTAAEAASWIEDGMTLGLSGFTRAGDAKAVPVALAERAKQEKLKVNVYTGASLGSDVDKLFAETGLLRKRLPFQADPTMRKKINQGEFYFVDQHLSKTAEMVRGDVLAPIDFAILEAIAITEDQRIIPTTSIGNSMVFAQHAKAIIVEINLAQSQLLEGLHDLYEPGKQGERSPIGIAKPDDRIGIAGIPVDADKIKGIVFTHQSDSPSTITAPDQETETIARHLIGFLREEVRAGRLTNRLAPLQSGIGSVSNAVFHGLLQSEFTDLEVYSEVLQDAVFDLMDAGKVAFASCCSITLSPSKMDEVFPHLAKYRDRLVLRPQEISNHPEVIRRMGLIAINTALEFDIYGNVNSTHVLGTQMMNGIGGSGDFARNARISIFVTKSIAKNGDISSIVPFVSHVDHTEHDVDVVVTEQGYADLRGLAPRERAELIIRNCAHPMYRESLADYYKEALTRGGQTPHVLEKALSWHTQYAQTGSMRQAVPLSR</sequence>
<dbReference type="RefSeq" id="WP_270878857.1">
    <property type="nucleotide sequence ID" value="NZ_JAQFVF010000022.1"/>
</dbReference>
<organism evidence="4 5">
    <name type="scientific">Paenibacillus aestuarii</name>
    <dbReference type="NCBI Taxonomy" id="516965"/>
    <lineage>
        <taxon>Bacteria</taxon>
        <taxon>Bacillati</taxon>
        <taxon>Bacillota</taxon>
        <taxon>Bacilli</taxon>
        <taxon>Bacillales</taxon>
        <taxon>Paenibacillaceae</taxon>
        <taxon>Paenibacillus</taxon>
    </lineage>
</organism>
<dbReference type="PANTHER" id="PTHR43609">
    <property type="entry name" value="ACETYL-COA HYDROLASE"/>
    <property type="match status" value="1"/>
</dbReference>
<dbReference type="Pfam" id="PF13336">
    <property type="entry name" value="AcetylCoA_hyd_C"/>
    <property type="match status" value="1"/>
</dbReference>
<comment type="caution">
    <text evidence="4">The sequence shown here is derived from an EMBL/GenBank/DDBJ whole genome shotgun (WGS) entry which is preliminary data.</text>
</comment>
<dbReference type="InterPro" id="IPR017821">
    <property type="entry name" value="Succinate_CoA_transferase"/>
</dbReference>
<feature type="domain" description="Acetyl-CoA hydrolase/transferase C-terminal" evidence="3">
    <location>
        <begin position="330"/>
        <end position="465"/>
    </location>
</feature>
<name>A0ABW0KBY0_9BACL</name>
<evidence type="ECO:0000259" key="3">
    <source>
        <dbReference type="Pfam" id="PF13336"/>
    </source>
</evidence>
<keyword evidence="4" id="KW-0378">Hydrolase</keyword>
<evidence type="ECO:0000313" key="4">
    <source>
        <dbReference type="EMBL" id="MFC5450865.1"/>
    </source>
</evidence>
<protein>
    <submittedName>
        <fullName evidence="4">Acetyl-CoA hydrolase/transferase family protein</fullName>
    </submittedName>
</protein>
<dbReference type="Proteomes" id="UP001596044">
    <property type="component" value="Unassembled WGS sequence"/>
</dbReference>
<dbReference type="SUPFAM" id="SSF100950">
    <property type="entry name" value="NagB/RpiA/CoA transferase-like"/>
    <property type="match status" value="2"/>
</dbReference>
<dbReference type="PANTHER" id="PTHR43609:SF1">
    <property type="entry name" value="ACETYL-COA HYDROLASE"/>
    <property type="match status" value="1"/>
</dbReference>
<dbReference type="Gene3D" id="3.40.1080.10">
    <property type="entry name" value="Glutaconate Coenzyme A-transferase"/>
    <property type="match status" value="1"/>
</dbReference>
<dbReference type="GO" id="GO:0016787">
    <property type="term" value="F:hydrolase activity"/>
    <property type="evidence" value="ECO:0007669"/>
    <property type="project" value="UniProtKB-KW"/>
</dbReference>